<gene>
    <name evidence="7" type="ORF">SAMN04488518_111134</name>
</gene>
<feature type="domain" description="ABC transporter" evidence="6">
    <location>
        <begin position="309"/>
        <end position="563"/>
    </location>
</feature>
<comment type="subcellular location">
    <subcellularLocation>
        <location evidence="1">Cell inner membrane</location>
        <topology evidence="1">Peripheral membrane protein</topology>
    </subcellularLocation>
</comment>
<dbReference type="InterPro" id="IPR013563">
    <property type="entry name" value="Oligopep_ABC_C"/>
</dbReference>
<dbReference type="PROSITE" id="PS00211">
    <property type="entry name" value="ABC_TRANSPORTER_1"/>
    <property type="match status" value="1"/>
</dbReference>
<proteinExistence type="inferred from homology"/>
<sequence length="633" mass="70146">MNLLDVKGLSVEFHGDEGHHQVVRDVSFSVPENKCVALVGESGSGKTVISRAVMGILPAKSRITAGQILFRDNRKNGEQIDIAKLPPAGPAMRAIRGDQIAMIFQEPMVSLSPLHTIGDQISEAAKLHRFVGSKEAQELTKDMLRLVHFPEPERAIRAYPFELSGGLRQRALIAMAMICRPTLLIADEPTTALDVTIQAEILKLIKEVQAELNMTLLMITHDFGVVTNMADEVVVVYNGEVMEKGSVEDLFLTPQHPYLKALLNAVPSLSMEPDERLVPIRPIKPRTHHSDLQPQPVGKTHAFRGTALIELEGVCKNFTFKNLRGKKRRGMTTALDNVSLTVRRGECLGIVGESGSGKTTASLAMLRAFPLTRGKISYTTEDGPRDIQGFSEKELFQYRKKAQIIFQDPFSSLNPRRTLNEILQEPLVIHRMGDSLSQGARIRELIDLVGLSPRYLRRYPHSFSGGQRQRIGIARALALNPEFLICDEPTSALDVSVQAQILNLLKDLKDELGLTYVFVSHNLAVVDYISDRVAVMCKGKVVEVGPTRQIIDNPIHPYTRALLKAVPEPSLDHKLDFSSLAGTASSDPTQWPSPYRMRYTTVPYLVEIETDHWVCAPGMESMRDIVGLGGSHI</sequence>
<dbReference type="NCBIfam" id="NF008453">
    <property type="entry name" value="PRK11308.1"/>
    <property type="match status" value="2"/>
</dbReference>
<accession>A0A1I4DEW1</accession>
<dbReference type="EMBL" id="FOSK01000011">
    <property type="protein sequence ID" value="SFK91310.1"/>
    <property type="molecule type" value="Genomic_DNA"/>
</dbReference>
<keyword evidence="5 7" id="KW-0067">ATP-binding</keyword>
<dbReference type="InterPro" id="IPR050319">
    <property type="entry name" value="ABC_transp_ATP-bind"/>
</dbReference>
<dbReference type="InterPro" id="IPR027417">
    <property type="entry name" value="P-loop_NTPase"/>
</dbReference>
<protein>
    <submittedName>
        <fullName evidence="7">Peptide/nickel transport system ATP-binding protein</fullName>
    </submittedName>
</protein>
<dbReference type="PROSITE" id="PS50893">
    <property type="entry name" value="ABC_TRANSPORTER_2"/>
    <property type="match status" value="2"/>
</dbReference>
<evidence type="ECO:0000256" key="3">
    <source>
        <dbReference type="ARBA" id="ARBA00022448"/>
    </source>
</evidence>
<dbReference type="Proteomes" id="UP000199598">
    <property type="component" value="Unassembled WGS sequence"/>
</dbReference>
<evidence type="ECO:0000256" key="4">
    <source>
        <dbReference type="ARBA" id="ARBA00022741"/>
    </source>
</evidence>
<dbReference type="Gene3D" id="3.40.50.300">
    <property type="entry name" value="P-loop containing nucleotide triphosphate hydrolases"/>
    <property type="match status" value="2"/>
</dbReference>
<evidence type="ECO:0000256" key="1">
    <source>
        <dbReference type="ARBA" id="ARBA00004417"/>
    </source>
</evidence>
<dbReference type="InterPro" id="IPR017871">
    <property type="entry name" value="ABC_transporter-like_CS"/>
</dbReference>
<dbReference type="Pfam" id="PF08352">
    <property type="entry name" value="oligo_HPY"/>
    <property type="match status" value="2"/>
</dbReference>
<dbReference type="InterPro" id="IPR003439">
    <property type="entry name" value="ABC_transporter-like_ATP-bd"/>
</dbReference>
<dbReference type="RefSeq" id="WP_093522094.1">
    <property type="nucleotide sequence ID" value="NZ_FOSK01000011.1"/>
</dbReference>
<name>A0A1I4DEW1_9HYPH</name>
<keyword evidence="3" id="KW-0813">Transport</keyword>
<dbReference type="PANTHER" id="PTHR43776">
    <property type="entry name" value="TRANSPORT ATP-BINDING PROTEIN"/>
    <property type="match status" value="1"/>
</dbReference>
<dbReference type="GO" id="GO:0005524">
    <property type="term" value="F:ATP binding"/>
    <property type="evidence" value="ECO:0007669"/>
    <property type="project" value="UniProtKB-KW"/>
</dbReference>
<evidence type="ECO:0000259" key="6">
    <source>
        <dbReference type="PROSITE" id="PS50893"/>
    </source>
</evidence>
<dbReference type="CDD" id="cd03257">
    <property type="entry name" value="ABC_NikE_OppD_transporters"/>
    <property type="match status" value="2"/>
</dbReference>
<keyword evidence="4" id="KW-0547">Nucleotide-binding</keyword>
<dbReference type="Pfam" id="PF00005">
    <property type="entry name" value="ABC_tran"/>
    <property type="match status" value="2"/>
</dbReference>
<evidence type="ECO:0000256" key="2">
    <source>
        <dbReference type="ARBA" id="ARBA00005417"/>
    </source>
</evidence>
<dbReference type="SUPFAM" id="SSF52540">
    <property type="entry name" value="P-loop containing nucleoside triphosphate hydrolases"/>
    <property type="match status" value="2"/>
</dbReference>
<evidence type="ECO:0000313" key="8">
    <source>
        <dbReference type="Proteomes" id="UP000199598"/>
    </source>
</evidence>
<feature type="domain" description="ABC transporter" evidence="6">
    <location>
        <begin position="6"/>
        <end position="263"/>
    </location>
</feature>
<dbReference type="SMART" id="SM00382">
    <property type="entry name" value="AAA"/>
    <property type="match status" value="2"/>
</dbReference>
<evidence type="ECO:0000256" key="5">
    <source>
        <dbReference type="ARBA" id="ARBA00022840"/>
    </source>
</evidence>
<organism evidence="7 8">
    <name type="scientific">Pseudovibrio ascidiaceicola</name>
    <dbReference type="NCBI Taxonomy" id="285279"/>
    <lineage>
        <taxon>Bacteria</taxon>
        <taxon>Pseudomonadati</taxon>
        <taxon>Pseudomonadota</taxon>
        <taxon>Alphaproteobacteria</taxon>
        <taxon>Hyphomicrobiales</taxon>
        <taxon>Stappiaceae</taxon>
        <taxon>Pseudovibrio</taxon>
    </lineage>
</organism>
<reference evidence="7 8" key="1">
    <citation type="submission" date="2016-10" db="EMBL/GenBank/DDBJ databases">
        <authorList>
            <person name="Varghese N."/>
            <person name="Submissions S."/>
        </authorList>
    </citation>
    <scope>NUCLEOTIDE SEQUENCE [LARGE SCALE GENOMIC DNA]</scope>
    <source>
        <strain evidence="7 8">DSM 16392</strain>
    </source>
</reference>
<comment type="similarity">
    <text evidence="2">Belongs to the ABC transporter superfamily.</text>
</comment>
<keyword evidence="8" id="KW-1185">Reference proteome</keyword>
<evidence type="ECO:0000313" key="7">
    <source>
        <dbReference type="EMBL" id="SFK91310.1"/>
    </source>
</evidence>
<comment type="caution">
    <text evidence="7">The sequence shown here is derived from an EMBL/GenBank/DDBJ whole genome shotgun (WGS) entry which is preliminary data.</text>
</comment>
<dbReference type="InterPro" id="IPR003593">
    <property type="entry name" value="AAA+_ATPase"/>
</dbReference>